<organism evidence="2 3">
    <name type="scientific">Salibacter halophilus</name>
    <dbReference type="NCBI Taxonomy" id="1803916"/>
    <lineage>
        <taxon>Bacteria</taxon>
        <taxon>Pseudomonadati</taxon>
        <taxon>Bacteroidota</taxon>
        <taxon>Flavobacteriia</taxon>
        <taxon>Flavobacteriales</taxon>
        <taxon>Salibacteraceae</taxon>
        <taxon>Salibacter</taxon>
    </lineage>
</organism>
<proteinExistence type="predicted"/>
<dbReference type="Proteomes" id="UP000435357">
    <property type="component" value="Unassembled WGS sequence"/>
</dbReference>
<evidence type="ECO:0000259" key="1">
    <source>
        <dbReference type="PROSITE" id="PS50835"/>
    </source>
</evidence>
<name>A0A6N6M8V9_9FLAO</name>
<dbReference type="PROSITE" id="PS50835">
    <property type="entry name" value="IG_LIKE"/>
    <property type="match status" value="1"/>
</dbReference>
<dbReference type="InterPro" id="IPR035986">
    <property type="entry name" value="PKD_dom_sf"/>
</dbReference>
<dbReference type="InterPro" id="IPR026341">
    <property type="entry name" value="T9SS_type_B"/>
</dbReference>
<sequence>MKNLTVKSKIVSVFSASALSLMAMIVLTGIQPVLGQCNVQFDLGNDTVLDCGSSFTISAPVGLDSYTWNTNATTSSITVSNAGSYTCTASQQVSNQVVNGDFSAGNTGFNSDYIYGTGGPFGLLSNEGEYAITQNSNLVHNNFPSCYDHTSGNASGSMMVVNGSDTAGQKIWEQTITVQPNTTYDFSTWAMSVTASNPAILSFSINGTQIGTNFSLSTTTCNWQQFSTQWTSGASTTATIAIVNQNTNPSGNDFAIDDISFSNYCLYSDTINVSIAPTPTLNIFGPDTVCEGDSVLITATSSVPGSTINWQTGNLTGDTLILYPTGDTTLSATATSPANCTSQLQQHQIEFISNLSVGITTSADTICLSNSVQLSAQATGGDGNYNYQWNPGGAGPVITQNPNTSQEYEVIVTDGSGCSVTSDTVNIIVRDPIDLNIHYGDTICPGDTARFKAYASGGDGQYQYNWENNWGNGSQGEAPLLASDYVQITVTDGCGTPSVTDSVFVQVGGYPQLQVEVSENDTVCSGESAVLSAQARGGDEKFSYRWDNNLGQGKVHAVAPLITTDYTVTVEDQCLTPSNTATITIMVENRRDFDLVVDKKRDCQPGIFDFSFDSIISNLNYAIDFGKGYKEFHEGSLSHSFDATGCHDIKAMVRTENGCVTTKRYPCMVEVLKKPLADFSFSPLTPTTLDKQISFINETSYGNQFKWYLDDTLYSEEYKFLRLFNDSGSFDIKLIAKTDEGCTDSISKEIFIKYKNTIWFPTAFTPNGDGLNDVFKPSGSIIDAKDYSLAIYNRWGNLMWETNNPQIGWNGIGPDGKPALNDSYVYDVAYRLKGEKVIHKRGKCVLVR</sequence>
<comment type="caution">
    <text evidence="2">The sequence shown here is derived from an EMBL/GenBank/DDBJ whole genome shotgun (WGS) entry which is preliminary data.</text>
</comment>
<dbReference type="EMBL" id="WACR01000003">
    <property type="protein sequence ID" value="KAB1065162.1"/>
    <property type="molecule type" value="Genomic_DNA"/>
</dbReference>
<evidence type="ECO:0000313" key="2">
    <source>
        <dbReference type="EMBL" id="KAB1065162.1"/>
    </source>
</evidence>
<dbReference type="InterPro" id="IPR013783">
    <property type="entry name" value="Ig-like_fold"/>
</dbReference>
<gene>
    <name evidence="2" type="ORF">F3059_04205</name>
</gene>
<evidence type="ECO:0000313" key="3">
    <source>
        <dbReference type="Proteomes" id="UP000435357"/>
    </source>
</evidence>
<accession>A0A6N6M8V9</accession>
<dbReference type="InterPro" id="IPR007110">
    <property type="entry name" value="Ig-like_dom"/>
</dbReference>
<reference evidence="2 3" key="1">
    <citation type="submission" date="2019-09" db="EMBL/GenBank/DDBJ databases">
        <title>Genomes of Cryomorphaceae.</title>
        <authorList>
            <person name="Bowman J.P."/>
        </authorList>
    </citation>
    <scope>NUCLEOTIDE SEQUENCE [LARGE SCALE GENOMIC DNA]</scope>
    <source>
        <strain evidence="2 3">KCTC 52047</strain>
    </source>
</reference>
<dbReference type="Pfam" id="PF13585">
    <property type="entry name" value="CHU_C"/>
    <property type="match status" value="1"/>
</dbReference>
<feature type="domain" description="Ig-like" evidence="1">
    <location>
        <begin position="32"/>
        <end position="103"/>
    </location>
</feature>
<dbReference type="Gene3D" id="2.60.40.10">
    <property type="entry name" value="Immunoglobulins"/>
    <property type="match status" value="2"/>
</dbReference>
<dbReference type="OrthoDB" id="1652165at2"/>
<protein>
    <submittedName>
        <fullName evidence="2">T9SS type B sorting domain-containing protein</fullName>
    </submittedName>
</protein>
<dbReference type="SUPFAM" id="SSF49299">
    <property type="entry name" value="PKD domain"/>
    <property type="match status" value="2"/>
</dbReference>
<dbReference type="NCBIfam" id="TIGR04131">
    <property type="entry name" value="Bac_Flav_CTERM"/>
    <property type="match status" value="1"/>
</dbReference>
<dbReference type="Gene3D" id="2.60.120.260">
    <property type="entry name" value="Galactose-binding domain-like"/>
    <property type="match status" value="1"/>
</dbReference>
<keyword evidence="3" id="KW-1185">Reference proteome</keyword>
<dbReference type="AlphaFoldDB" id="A0A6N6M8V9"/>